<accession>A0A2P2PJY3</accession>
<evidence type="ECO:0000313" key="1">
    <source>
        <dbReference type="EMBL" id="MBX55015.1"/>
    </source>
</evidence>
<dbReference type="EMBL" id="GGEC01074531">
    <property type="protein sequence ID" value="MBX55015.1"/>
    <property type="molecule type" value="Transcribed_RNA"/>
</dbReference>
<organism evidence="1">
    <name type="scientific">Rhizophora mucronata</name>
    <name type="common">Asiatic mangrove</name>
    <dbReference type="NCBI Taxonomy" id="61149"/>
    <lineage>
        <taxon>Eukaryota</taxon>
        <taxon>Viridiplantae</taxon>
        <taxon>Streptophyta</taxon>
        <taxon>Embryophyta</taxon>
        <taxon>Tracheophyta</taxon>
        <taxon>Spermatophyta</taxon>
        <taxon>Magnoliopsida</taxon>
        <taxon>eudicotyledons</taxon>
        <taxon>Gunneridae</taxon>
        <taxon>Pentapetalae</taxon>
        <taxon>rosids</taxon>
        <taxon>fabids</taxon>
        <taxon>Malpighiales</taxon>
        <taxon>Rhizophoraceae</taxon>
        <taxon>Rhizophora</taxon>
    </lineage>
</organism>
<protein>
    <submittedName>
        <fullName evidence="1">Uncharacterized protein</fullName>
    </submittedName>
</protein>
<reference evidence="1" key="1">
    <citation type="submission" date="2018-02" db="EMBL/GenBank/DDBJ databases">
        <title>Rhizophora mucronata_Transcriptome.</title>
        <authorList>
            <person name="Meera S.P."/>
            <person name="Sreeshan A."/>
            <person name="Augustine A."/>
        </authorList>
    </citation>
    <scope>NUCLEOTIDE SEQUENCE</scope>
    <source>
        <tissue evidence="1">Leaf</tissue>
    </source>
</reference>
<proteinExistence type="predicted"/>
<sequence>MFTFMESESSNIKCNYVTNNANETNSEIDIT</sequence>
<name>A0A2P2PJY3_RHIMU</name>
<dbReference type="AlphaFoldDB" id="A0A2P2PJY3"/>